<organism evidence="5 6">
    <name type="scientific">Rhynchospora pubera</name>
    <dbReference type="NCBI Taxonomy" id="906938"/>
    <lineage>
        <taxon>Eukaryota</taxon>
        <taxon>Viridiplantae</taxon>
        <taxon>Streptophyta</taxon>
        <taxon>Embryophyta</taxon>
        <taxon>Tracheophyta</taxon>
        <taxon>Spermatophyta</taxon>
        <taxon>Magnoliopsida</taxon>
        <taxon>Liliopsida</taxon>
        <taxon>Poales</taxon>
        <taxon>Cyperaceae</taxon>
        <taxon>Cyperoideae</taxon>
        <taxon>Rhynchosporeae</taxon>
        <taxon>Rhynchospora</taxon>
    </lineage>
</organism>
<dbReference type="InterPro" id="IPR050466">
    <property type="entry name" value="Carboxylest/Gibb_receptor"/>
</dbReference>
<evidence type="ECO:0000256" key="2">
    <source>
        <dbReference type="ARBA" id="ARBA00022801"/>
    </source>
</evidence>
<keyword evidence="3" id="KW-0732">Signal</keyword>
<evidence type="ECO:0000259" key="4">
    <source>
        <dbReference type="Pfam" id="PF07859"/>
    </source>
</evidence>
<dbReference type="InterPro" id="IPR013094">
    <property type="entry name" value="AB_hydrolase_3"/>
</dbReference>
<evidence type="ECO:0000313" key="6">
    <source>
        <dbReference type="Proteomes" id="UP001140206"/>
    </source>
</evidence>
<dbReference type="InterPro" id="IPR002168">
    <property type="entry name" value="Lipase_GDXG_HIS_AS"/>
</dbReference>
<name>A0AAV8F7V6_9POAL</name>
<evidence type="ECO:0000256" key="3">
    <source>
        <dbReference type="SAM" id="SignalP"/>
    </source>
</evidence>
<dbReference type="Proteomes" id="UP001140206">
    <property type="component" value="Chromosome 2"/>
</dbReference>
<proteinExistence type="inferred from homology"/>
<feature type="domain" description="Alpha/beta hydrolase fold-3" evidence="4">
    <location>
        <begin position="165"/>
        <end position="386"/>
    </location>
</feature>
<sequence length="409" mass="45828">MVNMAMLMRTALSILLFFSLFYIFSKDSSPPSSSSSLALHLPQRHSPIQFPIQPQTPSLPIPIQFESSHSHHEHTKKPFSILSDPTPGDDELQYDFSPYVKLYKSGRVERLPHIPLVPPGIHTFTGVNSKDVLIDHATGVSVRLYLPKQAIGTDPKHHRQKLPVLLYFHGGAFVIESAFSTFYHHFLNVLVSKAQVLAISVNYRLAPEHRLPAAYEDGWLALKWALNNCQSGPEPWLFHHGDINRVFLGGDSAGGNIAHDSAIRAGTVRGPSELGMKIKGLILLNPYFWGKDPVGTEPGDRWIRESFEKNWDFVCGGLMGIDHPAVNPLTWMEGLRSLGCERVIVTVAGRDFFRERGVAYVKALKNSGWSGAVQIYETKDEFHVYFISNPLGKKASEEMHAVVNFINRR</sequence>
<evidence type="ECO:0000313" key="5">
    <source>
        <dbReference type="EMBL" id="KAJ4786761.1"/>
    </source>
</evidence>
<feature type="chain" id="PRO_5043653290" evidence="3">
    <location>
        <begin position="29"/>
        <end position="409"/>
    </location>
</feature>
<dbReference type="PROSITE" id="PS01173">
    <property type="entry name" value="LIPASE_GDXG_HIS"/>
    <property type="match status" value="1"/>
</dbReference>
<evidence type="ECO:0000256" key="1">
    <source>
        <dbReference type="ARBA" id="ARBA00010515"/>
    </source>
</evidence>
<reference evidence="5" key="1">
    <citation type="submission" date="2022-08" db="EMBL/GenBank/DDBJ databases">
        <authorList>
            <person name="Marques A."/>
        </authorList>
    </citation>
    <scope>NUCLEOTIDE SEQUENCE</scope>
    <source>
        <strain evidence="5">RhyPub2mFocal</strain>
        <tissue evidence="5">Leaves</tissue>
    </source>
</reference>
<dbReference type="AlphaFoldDB" id="A0AAV8F7V6"/>
<accession>A0AAV8F7V6</accession>
<dbReference type="PANTHER" id="PTHR23024">
    <property type="entry name" value="ARYLACETAMIDE DEACETYLASE"/>
    <property type="match status" value="1"/>
</dbReference>
<dbReference type="GO" id="GO:0016787">
    <property type="term" value="F:hydrolase activity"/>
    <property type="evidence" value="ECO:0007669"/>
    <property type="project" value="UniProtKB-KW"/>
</dbReference>
<dbReference type="EMBL" id="JAMFTS010000002">
    <property type="protein sequence ID" value="KAJ4786761.1"/>
    <property type="molecule type" value="Genomic_DNA"/>
</dbReference>
<dbReference type="PANTHER" id="PTHR23024:SF577">
    <property type="entry name" value="CARBOXYLESTERASE 2-RELATED"/>
    <property type="match status" value="1"/>
</dbReference>
<protein>
    <submittedName>
        <fullName evidence="5">Alpha/beta-Hydrolases superfamily protein</fullName>
    </submittedName>
</protein>
<gene>
    <name evidence="5" type="ORF">LUZ62_038007</name>
</gene>
<comment type="caution">
    <text evidence="5">The sequence shown here is derived from an EMBL/GenBank/DDBJ whole genome shotgun (WGS) entry which is preliminary data.</text>
</comment>
<comment type="similarity">
    <text evidence="1">Belongs to the 'GDXG' lipolytic enzyme family.</text>
</comment>
<keyword evidence="6" id="KW-1185">Reference proteome</keyword>
<dbReference type="SUPFAM" id="SSF53474">
    <property type="entry name" value="alpha/beta-Hydrolases"/>
    <property type="match status" value="1"/>
</dbReference>
<dbReference type="Gene3D" id="3.40.50.1820">
    <property type="entry name" value="alpha/beta hydrolase"/>
    <property type="match status" value="1"/>
</dbReference>
<keyword evidence="2" id="KW-0378">Hydrolase</keyword>
<feature type="signal peptide" evidence="3">
    <location>
        <begin position="1"/>
        <end position="28"/>
    </location>
</feature>
<dbReference type="Pfam" id="PF07859">
    <property type="entry name" value="Abhydrolase_3"/>
    <property type="match status" value="1"/>
</dbReference>
<dbReference type="InterPro" id="IPR029058">
    <property type="entry name" value="AB_hydrolase_fold"/>
</dbReference>